<evidence type="ECO:0000313" key="2">
    <source>
        <dbReference type="Proteomes" id="UP000887159"/>
    </source>
</evidence>
<keyword evidence="2" id="KW-1185">Reference proteome</keyword>
<accession>A0A8X6SL52</accession>
<dbReference type="AlphaFoldDB" id="A0A8X6SL52"/>
<reference evidence="1" key="1">
    <citation type="submission" date="2020-08" db="EMBL/GenBank/DDBJ databases">
        <title>Multicomponent nature underlies the extraordinary mechanical properties of spider dragline silk.</title>
        <authorList>
            <person name="Kono N."/>
            <person name="Nakamura H."/>
            <person name="Mori M."/>
            <person name="Yoshida Y."/>
            <person name="Ohtoshi R."/>
            <person name="Malay A.D."/>
            <person name="Moran D.A.P."/>
            <person name="Tomita M."/>
            <person name="Numata K."/>
            <person name="Arakawa K."/>
        </authorList>
    </citation>
    <scope>NUCLEOTIDE SEQUENCE</scope>
</reference>
<comment type="caution">
    <text evidence="1">The sequence shown here is derived from an EMBL/GenBank/DDBJ whole genome shotgun (WGS) entry which is preliminary data.</text>
</comment>
<evidence type="ECO:0000313" key="1">
    <source>
        <dbReference type="EMBL" id="GFY10356.1"/>
    </source>
</evidence>
<sequence>MPARRMCPVQSNSITCSRHHCKWAVRCWCLVNGTHTTGLRAYSPPIPSNVWKQFFGRSGSVSSGSKKLICHLLSCGAPVPFADRTIYLSSAGVVLLLVTGHDYLPPCRPLHIPVVLNDFRLAVKQRCERCRTSWQHLPVIFSLPFFNLFQLFGHA</sequence>
<gene>
    <name evidence="1" type="ORF">TNCV_2630331</name>
</gene>
<name>A0A8X6SL52_TRICX</name>
<dbReference type="Proteomes" id="UP000887159">
    <property type="component" value="Unassembled WGS sequence"/>
</dbReference>
<proteinExistence type="predicted"/>
<protein>
    <submittedName>
        <fullName evidence="1">Uncharacterized protein</fullName>
    </submittedName>
</protein>
<dbReference type="EMBL" id="BMAU01021296">
    <property type="protein sequence ID" value="GFY10356.1"/>
    <property type="molecule type" value="Genomic_DNA"/>
</dbReference>
<organism evidence="1 2">
    <name type="scientific">Trichonephila clavipes</name>
    <name type="common">Golden silk orbweaver</name>
    <name type="synonym">Nephila clavipes</name>
    <dbReference type="NCBI Taxonomy" id="2585209"/>
    <lineage>
        <taxon>Eukaryota</taxon>
        <taxon>Metazoa</taxon>
        <taxon>Ecdysozoa</taxon>
        <taxon>Arthropoda</taxon>
        <taxon>Chelicerata</taxon>
        <taxon>Arachnida</taxon>
        <taxon>Araneae</taxon>
        <taxon>Araneomorphae</taxon>
        <taxon>Entelegynae</taxon>
        <taxon>Araneoidea</taxon>
        <taxon>Nephilidae</taxon>
        <taxon>Trichonephila</taxon>
    </lineage>
</organism>